<evidence type="ECO:0000313" key="16">
    <source>
        <dbReference type="EMBL" id="OII73361.1"/>
    </source>
</evidence>
<dbReference type="GO" id="GO:0005694">
    <property type="term" value="C:chromosome"/>
    <property type="evidence" value="ECO:0007669"/>
    <property type="project" value="TreeGrafter"/>
</dbReference>
<comment type="catalytic activity">
    <reaction evidence="11">
        <text>ATP + H2O = ADP + phosphate + H(+)</text>
        <dbReference type="Rhea" id="RHEA:13065"/>
        <dbReference type="ChEBI" id="CHEBI:15377"/>
        <dbReference type="ChEBI" id="CHEBI:15378"/>
        <dbReference type="ChEBI" id="CHEBI:30616"/>
        <dbReference type="ChEBI" id="CHEBI:43474"/>
        <dbReference type="ChEBI" id="CHEBI:456216"/>
    </reaction>
</comment>
<dbReference type="SMART" id="SM00490">
    <property type="entry name" value="HELICc"/>
    <property type="match status" value="1"/>
</dbReference>
<dbReference type="Pfam" id="PF16124">
    <property type="entry name" value="RecQ_Zn_bind"/>
    <property type="match status" value="1"/>
</dbReference>
<comment type="caution">
    <text evidence="16">The sequence shown here is derived from an EMBL/GenBank/DDBJ whole genome shotgun (WGS) entry which is preliminary data.</text>
</comment>
<dbReference type="GO" id="GO:0005524">
    <property type="term" value="F:ATP binding"/>
    <property type="evidence" value="ECO:0007669"/>
    <property type="project" value="UniProtKB-KW"/>
</dbReference>
<dbReference type="Pfam" id="PF00271">
    <property type="entry name" value="Helicase_C"/>
    <property type="match status" value="1"/>
</dbReference>
<proteinExistence type="inferred from homology"/>
<evidence type="ECO:0000259" key="13">
    <source>
        <dbReference type="PROSITE" id="PS50967"/>
    </source>
</evidence>
<dbReference type="SUPFAM" id="SSF47819">
    <property type="entry name" value="HRDC-like"/>
    <property type="match status" value="1"/>
</dbReference>
<dbReference type="Gene3D" id="3.40.50.300">
    <property type="entry name" value="P-loop containing nucleotide triphosphate hydrolases"/>
    <property type="match status" value="2"/>
</dbReference>
<dbReference type="AlphaFoldDB" id="A0A1J4MGL0"/>
<dbReference type="GeneID" id="39979363"/>
<dbReference type="PANTHER" id="PTHR13710:SF153">
    <property type="entry name" value="RECQ-LIKE DNA HELICASE BLM"/>
    <property type="match status" value="1"/>
</dbReference>
<dbReference type="Gene3D" id="1.10.10.10">
    <property type="entry name" value="Winged helix-like DNA-binding domain superfamily/Winged helix DNA-binding domain"/>
    <property type="match status" value="1"/>
</dbReference>
<evidence type="ECO:0000256" key="8">
    <source>
        <dbReference type="ARBA" id="ARBA00023235"/>
    </source>
</evidence>
<dbReference type="SUPFAM" id="SSF52540">
    <property type="entry name" value="P-loop containing nucleoside triphosphate hydrolases"/>
    <property type="match status" value="1"/>
</dbReference>
<evidence type="ECO:0000256" key="2">
    <source>
        <dbReference type="ARBA" id="ARBA00005446"/>
    </source>
</evidence>
<comment type="catalytic activity">
    <reaction evidence="10 11">
        <text>Couples ATP hydrolysis with the unwinding of duplex DNA by translocating in the 3'-5' direction.</text>
        <dbReference type="EC" id="5.6.2.4"/>
    </reaction>
</comment>
<keyword evidence="17" id="KW-1185">Reference proteome</keyword>
<keyword evidence="8" id="KW-0413">Isomerase</keyword>
<dbReference type="GO" id="GO:0003677">
    <property type="term" value="F:DNA binding"/>
    <property type="evidence" value="ECO:0007669"/>
    <property type="project" value="UniProtKB-KW"/>
</dbReference>
<feature type="domain" description="HRDC" evidence="13">
    <location>
        <begin position="872"/>
        <end position="954"/>
    </location>
</feature>
<evidence type="ECO:0000256" key="4">
    <source>
        <dbReference type="ARBA" id="ARBA00022801"/>
    </source>
</evidence>
<accession>A0A1J4MGL0</accession>
<dbReference type="NCBIfam" id="TIGR00614">
    <property type="entry name" value="recQ_fam"/>
    <property type="match status" value="1"/>
</dbReference>
<sequence>MEDEPGLQGETHKSNLESELAWYKENSEQIKNDLLSKLNKSGISSSEMSCVLQNEMNDIGKIFFGRPVGNFSSLSNIIQNISKKITLNNESHACTHLHANAGIENTYVAEISHSFSESNVDNKEIEKRKDKYELNDDVDEVIELNVLRGESIPNSSSSKENLYTILNIQRDSDFSSVKGKSRKNAVKKSSSNEKKLLNGKRKVLVNEKDQDWERDDFEWSEEMKKINEQVFGNESFRSNQRQIMNAVVSQRDVFVMMPTGGGKSLCFQLPGLLKYNNPASLTVVIMPLVALMVDQIEQLNILGIKCASLNSNQSVAEVNNIMNLLKKGDTGVCPNFLFVTPEKLKHSKTLFSLLKQLNEESRLLRFAIDEAHCVCQWGFDFRPDYIQLCKLREEFPNVPIIALTATATHSILSDVIKQLKMRSPVIFSLSFDRPNLKYEVRTKSGSKQKMLKEISELLKSPQFCRSTSIIYCLSRNECEELSKDLNKEGISATFYHGSMKEEKRNLAQRRWMNDERQVMVATIAFGMGINKKDVRLVIHLSMPKSLENYYQESGRAGRDGLESLCILYYSYKDVSRLQTLAGINIEKPSKKSYTSKNNYSNKSTIDGLLGMVKYCEEQYKCRRTMVLSHFGEDFKGECKVKCDNCVRSKLEKPVIVDVESIAKKVFFSVRLSLRDQERAAKTYGFLTLSSLAEILKGKKRSEKLSKSAPKDCIGLLKSGDIWKPGNLQRFLHLFIVNQLFSENLVQLKNGVSVASLKIDKHAENQDIHELDFSCFKTFQLESMYSTPILEPNTMNAYQGTVSSLSSFSYNSQIISPVTSRNLQSISDKMESINHKNPKDSRRKRQFNDKGSPHTIAKKKQANLIYQESDIESERLKDFRTQLLLLRRNLAAEFGISNTNSIASKEAIDALVENLPLSLDALKTLPGWGARQKLERFGLRFISKVRDFVDSKSTSMFYTDKNYTCPIDLINPEDLDKELDLIWQ</sequence>
<evidence type="ECO:0000256" key="7">
    <source>
        <dbReference type="ARBA" id="ARBA00023125"/>
    </source>
</evidence>
<evidence type="ECO:0000256" key="5">
    <source>
        <dbReference type="ARBA" id="ARBA00022806"/>
    </source>
</evidence>
<dbReference type="GO" id="GO:0000724">
    <property type="term" value="P:double-strand break repair via homologous recombination"/>
    <property type="evidence" value="ECO:0007669"/>
    <property type="project" value="TreeGrafter"/>
</dbReference>
<dbReference type="InterPro" id="IPR004589">
    <property type="entry name" value="DNA_helicase_ATP-dep_RecQ"/>
</dbReference>
<organism evidence="16 17">
    <name type="scientific">Cryptosporidium ubiquitum</name>
    <dbReference type="NCBI Taxonomy" id="857276"/>
    <lineage>
        <taxon>Eukaryota</taxon>
        <taxon>Sar</taxon>
        <taxon>Alveolata</taxon>
        <taxon>Apicomplexa</taxon>
        <taxon>Conoidasida</taxon>
        <taxon>Coccidia</taxon>
        <taxon>Eucoccidiorida</taxon>
        <taxon>Eimeriorina</taxon>
        <taxon>Cryptosporidiidae</taxon>
        <taxon>Cryptosporidium</taxon>
    </lineage>
</organism>
<dbReference type="Pfam" id="PF00270">
    <property type="entry name" value="DEAD"/>
    <property type="match status" value="1"/>
</dbReference>
<evidence type="ECO:0000256" key="10">
    <source>
        <dbReference type="ARBA" id="ARBA00034617"/>
    </source>
</evidence>
<dbReference type="EC" id="5.6.2.4" evidence="11"/>
<keyword evidence="4 11" id="KW-0378">Hydrolase</keyword>
<evidence type="ECO:0000256" key="1">
    <source>
        <dbReference type="ARBA" id="ARBA00004123"/>
    </source>
</evidence>
<evidence type="ECO:0000259" key="15">
    <source>
        <dbReference type="PROSITE" id="PS51194"/>
    </source>
</evidence>
<dbReference type="GO" id="GO:0009378">
    <property type="term" value="F:four-way junction helicase activity"/>
    <property type="evidence" value="ECO:0007669"/>
    <property type="project" value="TreeGrafter"/>
</dbReference>
<dbReference type="CDD" id="cd17920">
    <property type="entry name" value="DEXHc_RecQ"/>
    <property type="match status" value="1"/>
</dbReference>
<dbReference type="RefSeq" id="XP_028874704.1">
    <property type="nucleotide sequence ID" value="XM_029019584.1"/>
</dbReference>
<evidence type="ECO:0000259" key="14">
    <source>
        <dbReference type="PROSITE" id="PS51192"/>
    </source>
</evidence>
<dbReference type="Gene3D" id="1.10.150.80">
    <property type="entry name" value="HRDC domain"/>
    <property type="match status" value="1"/>
</dbReference>
<dbReference type="InterPro" id="IPR002121">
    <property type="entry name" value="HRDC_dom"/>
</dbReference>
<dbReference type="InterPro" id="IPR044876">
    <property type="entry name" value="HRDC_dom_sf"/>
</dbReference>
<evidence type="ECO:0000256" key="12">
    <source>
        <dbReference type="SAM" id="MobiDB-lite"/>
    </source>
</evidence>
<evidence type="ECO:0000256" key="11">
    <source>
        <dbReference type="RuleBase" id="RU364117"/>
    </source>
</evidence>
<feature type="domain" description="Helicase C-terminal" evidence="15">
    <location>
        <begin position="459"/>
        <end position="600"/>
    </location>
</feature>
<gene>
    <name evidence="16" type="ORF">cubi_02573</name>
</gene>
<dbReference type="InterPro" id="IPR014001">
    <property type="entry name" value="Helicase_ATP-bd"/>
</dbReference>
<dbReference type="SMART" id="SM00487">
    <property type="entry name" value="DEXDc"/>
    <property type="match status" value="1"/>
</dbReference>
<comment type="similarity">
    <text evidence="2 11">Belongs to the helicase family. RecQ subfamily.</text>
</comment>
<keyword evidence="6 11" id="KW-0067">ATP-binding</keyword>
<dbReference type="InterPro" id="IPR011545">
    <property type="entry name" value="DEAD/DEAH_box_helicase_dom"/>
</dbReference>
<dbReference type="Pfam" id="PF00570">
    <property type="entry name" value="HRDC"/>
    <property type="match status" value="1"/>
</dbReference>
<dbReference type="VEuPathDB" id="CryptoDB:cubi_02573"/>
<evidence type="ECO:0000256" key="3">
    <source>
        <dbReference type="ARBA" id="ARBA00022741"/>
    </source>
</evidence>
<dbReference type="FunFam" id="3.40.50.300:FF:000340">
    <property type="entry name" value="Bloom syndrome, RecQ helicase"/>
    <property type="match status" value="1"/>
</dbReference>
<dbReference type="EMBL" id="LRBP01000016">
    <property type="protein sequence ID" value="OII73361.1"/>
    <property type="molecule type" value="Genomic_DNA"/>
</dbReference>
<evidence type="ECO:0000313" key="17">
    <source>
        <dbReference type="Proteomes" id="UP000186176"/>
    </source>
</evidence>
<dbReference type="PROSITE" id="PS51192">
    <property type="entry name" value="HELICASE_ATP_BIND_1"/>
    <property type="match status" value="1"/>
</dbReference>
<dbReference type="FunFam" id="3.40.50.300:FF:000296">
    <property type="entry name" value="ATP-dependent DNA helicase RecQ"/>
    <property type="match status" value="1"/>
</dbReference>
<dbReference type="GO" id="GO:0043138">
    <property type="term" value="F:3'-5' DNA helicase activity"/>
    <property type="evidence" value="ECO:0007669"/>
    <property type="project" value="UniProtKB-EC"/>
</dbReference>
<dbReference type="GO" id="GO:0005737">
    <property type="term" value="C:cytoplasm"/>
    <property type="evidence" value="ECO:0007669"/>
    <property type="project" value="TreeGrafter"/>
</dbReference>
<keyword evidence="5 11" id="KW-0347">Helicase</keyword>
<dbReference type="PANTHER" id="PTHR13710">
    <property type="entry name" value="DNA HELICASE RECQ FAMILY MEMBER"/>
    <property type="match status" value="1"/>
</dbReference>
<reference evidence="16 17" key="1">
    <citation type="submission" date="2016-10" db="EMBL/GenBank/DDBJ databases">
        <title>Reductive evolution of mitochondrial metabolism and differential evolution of invasion-related proteins in Cryptosporidium.</title>
        <authorList>
            <person name="Liu S."/>
            <person name="Roellig D.M."/>
            <person name="Guo Y."/>
            <person name="Li N."/>
            <person name="Frace M.A."/>
            <person name="Tang K."/>
            <person name="Zhang L."/>
            <person name="Feng Y."/>
            <person name="Xiao L."/>
        </authorList>
    </citation>
    <scope>NUCLEOTIDE SEQUENCE [LARGE SCALE GENOMIC DNA]</scope>
    <source>
        <strain evidence="16">39726</strain>
    </source>
</reference>
<dbReference type="InterPro" id="IPR032284">
    <property type="entry name" value="RecQ_Zn-bd"/>
</dbReference>
<dbReference type="OrthoDB" id="10261556at2759"/>
<keyword evidence="7" id="KW-0238">DNA-binding</keyword>
<feature type="region of interest" description="Disordered" evidence="12">
    <location>
        <begin position="831"/>
        <end position="854"/>
    </location>
</feature>
<dbReference type="InterPro" id="IPR010997">
    <property type="entry name" value="HRDC-like_sf"/>
</dbReference>
<dbReference type="InterPro" id="IPR001650">
    <property type="entry name" value="Helicase_C-like"/>
</dbReference>
<dbReference type="InterPro" id="IPR027417">
    <property type="entry name" value="P-loop_NTPase"/>
</dbReference>
<dbReference type="InterPro" id="IPR036388">
    <property type="entry name" value="WH-like_DNA-bd_sf"/>
</dbReference>
<comment type="subcellular location">
    <subcellularLocation>
        <location evidence="1 11">Nucleus</location>
    </subcellularLocation>
</comment>
<feature type="compositionally biased region" description="Basic and acidic residues" evidence="12">
    <location>
        <begin position="831"/>
        <end position="851"/>
    </location>
</feature>
<dbReference type="GO" id="GO:0016887">
    <property type="term" value="F:ATP hydrolysis activity"/>
    <property type="evidence" value="ECO:0007669"/>
    <property type="project" value="RHEA"/>
</dbReference>
<keyword evidence="9 11" id="KW-0539">Nucleus</keyword>
<dbReference type="CDD" id="cd18794">
    <property type="entry name" value="SF2_C_RecQ"/>
    <property type="match status" value="1"/>
</dbReference>
<dbReference type="PROSITE" id="PS51194">
    <property type="entry name" value="HELICASE_CTER"/>
    <property type="match status" value="1"/>
</dbReference>
<dbReference type="Proteomes" id="UP000186176">
    <property type="component" value="Unassembled WGS sequence"/>
</dbReference>
<dbReference type="SMART" id="SM00341">
    <property type="entry name" value="HRDC"/>
    <property type="match status" value="1"/>
</dbReference>
<evidence type="ECO:0000256" key="6">
    <source>
        <dbReference type="ARBA" id="ARBA00022840"/>
    </source>
</evidence>
<protein>
    <recommendedName>
        <fullName evidence="11">ATP-dependent DNA helicase</fullName>
        <ecNumber evidence="11">5.6.2.4</ecNumber>
    </recommendedName>
</protein>
<evidence type="ECO:0000256" key="9">
    <source>
        <dbReference type="ARBA" id="ARBA00023242"/>
    </source>
</evidence>
<feature type="domain" description="Helicase ATP-binding" evidence="14">
    <location>
        <begin position="244"/>
        <end position="425"/>
    </location>
</feature>
<dbReference type="GO" id="GO:0005634">
    <property type="term" value="C:nucleus"/>
    <property type="evidence" value="ECO:0007669"/>
    <property type="project" value="UniProtKB-SubCell"/>
</dbReference>
<name>A0A1J4MGL0_9CRYT</name>
<keyword evidence="3 11" id="KW-0547">Nucleotide-binding</keyword>
<dbReference type="PROSITE" id="PS50967">
    <property type="entry name" value="HRDC"/>
    <property type="match status" value="1"/>
</dbReference>